<sequence>MVVICLLLRRVPLCLACALPNVGVDNFKSAVPSAVFGFQSGILTDFVLEFFNLDFGEIRKHDGDWLLPLFHVIFFTYQRRRRDGAPLGRTLKPVVHLFPTPSCLQMAE</sequence>
<feature type="signal peptide" evidence="1">
    <location>
        <begin position="1"/>
        <end position="16"/>
    </location>
</feature>
<evidence type="ECO:0000313" key="2">
    <source>
        <dbReference type="EMBL" id="KAL2469987.1"/>
    </source>
</evidence>
<evidence type="ECO:0000313" key="4">
    <source>
        <dbReference type="Proteomes" id="UP001604336"/>
    </source>
</evidence>
<dbReference type="EMBL" id="JBFOLK010000012">
    <property type="protein sequence ID" value="KAL2469987.1"/>
    <property type="molecule type" value="Genomic_DNA"/>
</dbReference>
<comment type="caution">
    <text evidence="3">The sequence shown here is derived from an EMBL/GenBank/DDBJ whole genome shotgun (WGS) entry which is preliminary data.</text>
</comment>
<protein>
    <recommendedName>
        <fullName evidence="5">Secreted protein</fullName>
    </recommendedName>
</protein>
<organism evidence="3 4">
    <name type="scientific">Abeliophyllum distichum</name>
    <dbReference type="NCBI Taxonomy" id="126358"/>
    <lineage>
        <taxon>Eukaryota</taxon>
        <taxon>Viridiplantae</taxon>
        <taxon>Streptophyta</taxon>
        <taxon>Embryophyta</taxon>
        <taxon>Tracheophyta</taxon>
        <taxon>Spermatophyta</taxon>
        <taxon>Magnoliopsida</taxon>
        <taxon>eudicotyledons</taxon>
        <taxon>Gunneridae</taxon>
        <taxon>Pentapetalae</taxon>
        <taxon>asterids</taxon>
        <taxon>lamiids</taxon>
        <taxon>Lamiales</taxon>
        <taxon>Oleaceae</taxon>
        <taxon>Forsythieae</taxon>
        <taxon>Abeliophyllum</taxon>
    </lineage>
</organism>
<evidence type="ECO:0008006" key="5">
    <source>
        <dbReference type="Google" id="ProtNLM"/>
    </source>
</evidence>
<name>A0ABD1Q1G9_9LAMI</name>
<evidence type="ECO:0000313" key="3">
    <source>
        <dbReference type="EMBL" id="KAL2470011.1"/>
    </source>
</evidence>
<gene>
    <name evidence="2" type="ORF">Adt_38123</name>
    <name evidence="3" type="ORF">Adt_38147</name>
</gene>
<evidence type="ECO:0000256" key="1">
    <source>
        <dbReference type="SAM" id="SignalP"/>
    </source>
</evidence>
<keyword evidence="4" id="KW-1185">Reference proteome</keyword>
<reference evidence="4" key="2">
    <citation type="submission" date="2024-07" db="EMBL/GenBank/DDBJ databases">
        <title>Two chromosome-level genome assemblies of Korean endemic species Abeliophyllum distichum and Forsythia ovata (Oleaceae).</title>
        <authorList>
            <person name="Jang H."/>
        </authorList>
    </citation>
    <scope>NUCLEOTIDE SEQUENCE [LARGE SCALE GENOMIC DNA]</scope>
</reference>
<dbReference type="Proteomes" id="UP001604336">
    <property type="component" value="Unassembled WGS sequence"/>
</dbReference>
<keyword evidence="1" id="KW-0732">Signal</keyword>
<proteinExistence type="predicted"/>
<dbReference type="EMBL" id="JBFOLK010000012">
    <property type="protein sequence ID" value="KAL2470011.1"/>
    <property type="molecule type" value="Genomic_DNA"/>
</dbReference>
<accession>A0ABD1Q1G9</accession>
<reference evidence="3" key="1">
    <citation type="submission" date="2024-07" db="EMBL/GenBank/DDBJ databases">
        <title>Two chromosome-level genome assemblies of Korean endemic species Abeliophyllum distichum and Forsythia ovata (Oleaceae).</title>
        <authorList>
            <person name="Mun J.H."/>
        </authorList>
    </citation>
    <scope>NUCLEOTIDE SEQUENCE</scope>
    <source>
        <strain evidence="3">KNKB198505000391</strain>
        <tissue evidence="3">Leaf</tissue>
    </source>
</reference>
<dbReference type="AlphaFoldDB" id="A0ABD1Q1G9"/>
<feature type="chain" id="PRO_5044723433" description="Secreted protein" evidence="1">
    <location>
        <begin position="17"/>
        <end position="108"/>
    </location>
</feature>